<dbReference type="PANTHER" id="PTHR46116:SF15">
    <property type="entry name" value="(E3-INDEPENDENT) E2 UBIQUITIN-CONJUGATING ENZYME"/>
    <property type="match status" value="1"/>
</dbReference>
<dbReference type="Gene3D" id="3.10.110.10">
    <property type="entry name" value="Ubiquitin Conjugating Enzyme"/>
    <property type="match status" value="1"/>
</dbReference>
<dbReference type="InterPro" id="IPR057733">
    <property type="entry name" value="UBE2O-like_SH3-B"/>
</dbReference>
<dbReference type="InterPro" id="IPR000608">
    <property type="entry name" value="UBC"/>
</dbReference>
<accession>A0A7R9Q9V8</accession>
<dbReference type="PROSITE" id="PS50127">
    <property type="entry name" value="UBC_2"/>
    <property type="match status" value="1"/>
</dbReference>
<feature type="region of interest" description="Disordered" evidence="3">
    <location>
        <begin position="241"/>
        <end position="268"/>
    </location>
</feature>
<organism evidence="5">
    <name type="scientific">Medioppia subpectinata</name>
    <dbReference type="NCBI Taxonomy" id="1979941"/>
    <lineage>
        <taxon>Eukaryota</taxon>
        <taxon>Metazoa</taxon>
        <taxon>Ecdysozoa</taxon>
        <taxon>Arthropoda</taxon>
        <taxon>Chelicerata</taxon>
        <taxon>Arachnida</taxon>
        <taxon>Acari</taxon>
        <taxon>Acariformes</taxon>
        <taxon>Sarcoptiformes</taxon>
        <taxon>Oribatida</taxon>
        <taxon>Brachypylina</taxon>
        <taxon>Oppioidea</taxon>
        <taxon>Oppiidae</taxon>
        <taxon>Medioppia</taxon>
    </lineage>
</organism>
<dbReference type="EMBL" id="OC874903">
    <property type="protein sequence ID" value="CAD7638004.1"/>
    <property type="molecule type" value="Genomic_DNA"/>
</dbReference>
<keyword evidence="1" id="KW-0808">Transferase</keyword>
<feature type="non-terminal residue" evidence="5">
    <location>
        <position position="601"/>
    </location>
</feature>
<evidence type="ECO:0000256" key="1">
    <source>
        <dbReference type="ARBA" id="ARBA00022679"/>
    </source>
</evidence>
<name>A0A7R9Q9V8_9ACAR</name>
<dbReference type="Pfam" id="PF23043">
    <property type="entry name" value="SH3-B_UBE2O"/>
    <property type="match status" value="1"/>
</dbReference>
<keyword evidence="6" id="KW-1185">Reference proteome</keyword>
<evidence type="ECO:0000313" key="6">
    <source>
        <dbReference type="Proteomes" id="UP000759131"/>
    </source>
</evidence>
<feature type="compositionally biased region" description="Basic and acidic residues" evidence="3">
    <location>
        <begin position="128"/>
        <end position="137"/>
    </location>
</feature>
<keyword evidence="2" id="KW-0833">Ubl conjugation pathway</keyword>
<dbReference type="EMBL" id="CAJPIZ010020328">
    <property type="protein sequence ID" value="CAG2117246.1"/>
    <property type="molecule type" value="Genomic_DNA"/>
</dbReference>
<evidence type="ECO:0000313" key="5">
    <source>
        <dbReference type="EMBL" id="CAD7638004.1"/>
    </source>
</evidence>
<proteinExistence type="predicted"/>
<evidence type="ECO:0000256" key="2">
    <source>
        <dbReference type="ARBA" id="ARBA00022786"/>
    </source>
</evidence>
<protein>
    <recommendedName>
        <fullName evidence="4">UBC core domain-containing protein</fullName>
    </recommendedName>
</protein>
<feature type="compositionally biased region" description="Polar residues" evidence="3">
    <location>
        <begin position="241"/>
        <end position="252"/>
    </location>
</feature>
<dbReference type="CDD" id="cd23837">
    <property type="entry name" value="UBCc_UBE2O"/>
    <property type="match status" value="1"/>
</dbReference>
<feature type="compositionally biased region" description="Basic and acidic residues" evidence="3">
    <location>
        <begin position="190"/>
        <end position="200"/>
    </location>
</feature>
<evidence type="ECO:0000259" key="4">
    <source>
        <dbReference type="PROSITE" id="PS50127"/>
    </source>
</evidence>
<dbReference type="Pfam" id="PF00179">
    <property type="entry name" value="UQ_con"/>
    <property type="match status" value="1"/>
</dbReference>
<dbReference type="AlphaFoldDB" id="A0A7R9Q9V8"/>
<dbReference type="Pfam" id="PF23044">
    <property type="entry name" value="SH3-C_UBE2O"/>
    <property type="match status" value="1"/>
</dbReference>
<reference evidence="5" key="1">
    <citation type="submission" date="2020-11" db="EMBL/GenBank/DDBJ databases">
        <authorList>
            <person name="Tran Van P."/>
        </authorList>
    </citation>
    <scope>NUCLEOTIDE SEQUENCE</scope>
</reference>
<dbReference type="GO" id="GO:0061631">
    <property type="term" value="F:ubiquitin conjugating enzyme activity"/>
    <property type="evidence" value="ECO:0007669"/>
    <property type="project" value="TreeGrafter"/>
</dbReference>
<feature type="compositionally biased region" description="Low complexity" evidence="3">
    <location>
        <begin position="253"/>
        <end position="268"/>
    </location>
</feature>
<sequence length="601" mass="67079">YTSRTAIVNWLSVTADSPTPQFVAQQELSVYDIKDHPDFNFRPGICVVRILSLNEENCEPSARTGQVLDLMLDGMLLCVWLNGQTSLVCPQHLFVVGDYDSDDLWGDSDMDYDSDFSVYESAESWETDGQKAKDSKKSPKKLSHTSPNSSGNSQNSQRLLNLLQTGASQVEEWLKNGKNGLQNPLKSAVKKPETPDDKSPKGLQNYSNKVLQMSRRLLQHLSWSPPGVEATTQTNCVANTQSNHINNSDLNMANTSSSDSQNASSSSDQNINSLLELIDDLKSKLKNIEDEDIVKENCDETPVKCPEPMECSESSSLAEMKGNVIFLDRVPENHKYLYSTIEPKNSKEFLKRIKYEISLMKSSLPEGIAVALFHDRIDLLSVMIFGPKGTPYEDGLFLFDIQLPANYPNGPPLVHYISYCSDRLNPNLYETGKVCVSLLGTWSGKGTEVWTIASNLLQVIVSIQGLILVDEPYYNEAGYGKQRGTSIASENSRLYNEMVVIKLIQSMTKMVLTPHKAFEQQIREHIVSIGDKFIERHRNWAQVSQLCISQSIATSDQLSQSEHLSPGMVLPPFPLLPASHGFCLSLNKSITQFEDTLNAFK</sequence>
<dbReference type="InterPro" id="IPR016135">
    <property type="entry name" value="UBQ-conjugating_enzyme/RWD"/>
</dbReference>
<feature type="region of interest" description="Disordered" evidence="3">
    <location>
        <begin position="176"/>
        <end position="204"/>
    </location>
</feature>
<feature type="domain" description="UBC core" evidence="4">
    <location>
        <begin position="348"/>
        <end position="508"/>
    </location>
</feature>
<gene>
    <name evidence="5" type="ORF">OSB1V03_LOCUS17199</name>
</gene>
<feature type="region of interest" description="Disordered" evidence="3">
    <location>
        <begin position="123"/>
        <end position="155"/>
    </location>
</feature>
<dbReference type="OrthoDB" id="47801at2759"/>
<dbReference type="InterPro" id="IPR057734">
    <property type="entry name" value="UBE2O-like_SH3-C"/>
</dbReference>
<evidence type="ECO:0000256" key="3">
    <source>
        <dbReference type="SAM" id="MobiDB-lite"/>
    </source>
</evidence>
<dbReference type="PANTHER" id="PTHR46116">
    <property type="entry name" value="(E3-INDEPENDENT) E2 UBIQUITIN-CONJUGATING ENZYME"/>
    <property type="match status" value="1"/>
</dbReference>
<dbReference type="SMART" id="SM00212">
    <property type="entry name" value="UBCc"/>
    <property type="match status" value="1"/>
</dbReference>
<dbReference type="Proteomes" id="UP000759131">
    <property type="component" value="Unassembled WGS sequence"/>
</dbReference>
<dbReference type="SUPFAM" id="SSF54495">
    <property type="entry name" value="UBC-like"/>
    <property type="match status" value="1"/>
</dbReference>